<dbReference type="SMART" id="SM00487">
    <property type="entry name" value="DEXDc"/>
    <property type="match status" value="1"/>
</dbReference>
<evidence type="ECO:0000313" key="11">
    <source>
        <dbReference type="EMBL" id="KLO09646.1"/>
    </source>
</evidence>
<keyword evidence="4" id="KW-0238">DNA-binding</keyword>
<dbReference type="GO" id="GO:0003677">
    <property type="term" value="F:DNA binding"/>
    <property type="evidence" value="ECO:0007669"/>
    <property type="project" value="UniProtKB-KW"/>
</dbReference>
<dbReference type="GO" id="GO:0000724">
    <property type="term" value="P:double-strand break repair via homologous recombination"/>
    <property type="evidence" value="ECO:0007669"/>
    <property type="project" value="TreeGrafter"/>
</dbReference>
<dbReference type="GO" id="GO:0016787">
    <property type="term" value="F:hydrolase activity"/>
    <property type="evidence" value="ECO:0007669"/>
    <property type="project" value="UniProtKB-KW"/>
</dbReference>
<evidence type="ECO:0000256" key="3">
    <source>
        <dbReference type="ARBA" id="ARBA00022840"/>
    </source>
</evidence>
<dbReference type="PANTHER" id="PTHR13710">
    <property type="entry name" value="DNA HELICASE RECQ FAMILY MEMBER"/>
    <property type="match status" value="1"/>
</dbReference>
<keyword evidence="11" id="KW-0378">Hydrolase</keyword>
<feature type="coiled-coil region" evidence="8">
    <location>
        <begin position="515"/>
        <end position="575"/>
    </location>
</feature>
<comment type="similarity">
    <text evidence="1">Belongs to the helicase family. RecQ subfamily.</text>
</comment>
<dbReference type="SUPFAM" id="SSF52540">
    <property type="entry name" value="P-loop containing nucleoside triphosphate hydrolases"/>
    <property type="match status" value="1"/>
</dbReference>
<dbReference type="GO" id="GO:0043138">
    <property type="term" value="F:3'-5' DNA helicase activity"/>
    <property type="evidence" value="ECO:0007669"/>
    <property type="project" value="UniProtKB-EC"/>
</dbReference>
<dbReference type="InParanoid" id="A0A0H2RXZ0"/>
<feature type="domain" description="Helicase C-terminal" evidence="10">
    <location>
        <begin position="273"/>
        <end position="415"/>
    </location>
</feature>
<dbReference type="Pfam" id="PF00270">
    <property type="entry name" value="DEAD"/>
    <property type="match status" value="1"/>
</dbReference>
<dbReference type="InterPro" id="IPR001650">
    <property type="entry name" value="Helicase_C-like"/>
</dbReference>
<sequence>MSEQHTIHEKVKQRSYLNLQNARKSANKGRYDSDGTRSRIVREAKRRMDGKEPFGWQLDVGEALHLKLDTVLIAGTGSGKTLPFAIPPILGGKVLVISPLLSLQQNQVERFTKEGFKAVAVNSETWSPGLAQRLKAGYDQIIITSPEMCFTHEPFREILSSGDFSKDIVAIIIDECHVVEAWGEKFRTYYKAVGDLRAFFPIGTPILATTATLTPSAQQNLAKTLDIDLDNAFYLNLGNDRPNITYSVKVVKSAEDVEALKEFFNGPYDSREKIEQTVIFVDDHIFAQVVCREIRNWLPPDLRDTVCFFHAGRTKGSKRRVLKKVQSGYCRIMIATDAAGMGMDIPGITRVLQLGVTNSLSTWLQRAGRAGRKEGSQAQAVLLVEESVFHFVTASKNTEGLVPKKTVEPALREWIETQTCRRDKADEYFGNPPRTKRKENYFVFKETFLTTRNQRANWCFCLSAEALMPDTVLSKLATKARLRNVDDIRAEIGDTWALMRKHGDEALAVLRELDEKRLEDKVATTTANRELAKQKRAAEKAERLRLEAEEREKQKAEAKRKQEEVEARRAVLQKEVDRRVQAQIDALRRVTIAHPIPRSPPLSGSSIHNQSMQVPMVQTNLPYTLGSANNYICKILYFSI</sequence>
<evidence type="ECO:0000256" key="5">
    <source>
        <dbReference type="ARBA" id="ARBA00023235"/>
    </source>
</evidence>
<keyword evidence="5" id="KW-0413">Isomerase</keyword>
<dbReference type="PANTHER" id="PTHR13710:SF105">
    <property type="entry name" value="ATP-DEPENDENT DNA HELICASE Q1"/>
    <property type="match status" value="1"/>
</dbReference>
<keyword evidence="8" id="KW-0175">Coiled coil</keyword>
<evidence type="ECO:0000256" key="6">
    <source>
        <dbReference type="ARBA" id="ARBA00034617"/>
    </source>
</evidence>
<keyword evidence="12" id="KW-1185">Reference proteome</keyword>
<dbReference type="GO" id="GO:0005694">
    <property type="term" value="C:chromosome"/>
    <property type="evidence" value="ECO:0007669"/>
    <property type="project" value="TreeGrafter"/>
</dbReference>
<evidence type="ECO:0000259" key="9">
    <source>
        <dbReference type="PROSITE" id="PS51192"/>
    </source>
</evidence>
<dbReference type="PROSITE" id="PS51192">
    <property type="entry name" value="HELICASE_ATP_BIND_1"/>
    <property type="match status" value="1"/>
</dbReference>
<reference evidence="11 12" key="1">
    <citation type="submission" date="2015-04" db="EMBL/GenBank/DDBJ databases">
        <title>Complete genome sequence of Schizopora paradoxa KUC8140, a cosmopolitan wood degrader in East Asia.</title>
        <authorList>
            <consortium name="DOE Joint Genome Institute"/>
            <person name="Min B."/>
            <person name="Park H."/>
            <person name="Jang Y."/>
            <person name="Kim J.-J."/>
            <person name="Kim K.H."/>
            <person name="Pangilinan J."/>
            <person name="Lipzen A."/>
            <person name="Riley R."/>
            <person name="Grigoriev I.V."/>
            <person name="Spatafora J.W."/>
            <person name="Choi I.-G."/>
        </authorList>
    </citation>
    <scope>NUCLEOTIDE SEQUENCE [LARGE SCALE GENOMIC DNA]</scope>
    <source>
        <strain evidence="11 12">KUC8140</strain>
    </source>
</reference>
<dbReference type="Pfam" id="PF00271">
    <property type="entry name" value="Helicase_C"/>
    <property type="match status" value="1"/>
</dbReference>
<dbReference type="PROSITE" id="PS51194">
    <property type="entry name" value="HELICASE_CTER"/>
    <property type="match status" value="1"/>
</dbReference>
<organism evidence="11 12">
    <name type="scientific">Schizopora paradoxa</name>
    <dbReference type="NCBI Taxonomy" id="27342"/>
    <lineage>
        <taxon>Eukaryota</taxon>
        <taxon>Fungi</taxon>
        <taxon>Dikarya</taxon>
        <taxon>Basidiomycota</taxon>
        <taxon>Agaricomycotina</taxon>
        <taxon>Agaricomycetes</taxon>
        <taxon>Hymenochaetales</taxon>
        <taxon>Schizoporaceae</taxon>
        <taxon>Schizopora</taxon>
    </lineage>
</organism>
<dbReference type="EMBL" id="KQ086049">
    <property type="protein sequence ID" value="KLO09646.1"/>
    <property type="molecule type" value="Genomic_DNA"/>
</dbReference>
<dbReference type="InterPro" id="IPR027417">
    <property type="entry name" value="P-loop_NTPase"/>
</dbReference>
<keyword evidence="2" id="KW-0547">Nucleotide-binding</keyword>
<dbReference type="InterPro" id="IPR014001">
    <property type="entry name" value="Helicase_ATP-bd"/>
</dbReference>
<accession>A0A0H2RXZ0</accession>
<protein>
    <recommendedName>
        <fullName evidence="7">DNA 3'-5' helicase</fullName>
        <ecNumber evidence="7">5.6.2.4</ecNumber>
    </recommendedName>
</protein>
<dbReference type="Gene3D" id="3.40.50.300">
    <property type="entry name" value="P-loop containing nucleotide triphosphate hydrolases"/>
    <property type="match status" value="2"/>
</dbReference>
<dbReference type="AlphaFoldDB" id="A0A0H2RXZ0"/>
<evidence type="ECO:0000256" key="2">
    <source>
        <dbReference type="ARBA" id="ARBA00022741"/>
    </source>
</evidence>
<evidence type="ECO:0000256" key="1">
    <source>
        <dbReference type="ARBA" id="ARBA00005446"/>
    </source>
</evidence>
<dbReference type="EC" id="5.6.2.4" evidence="7"/>
<name>A0A0H2RXZ0_9AGAM</name>
<evidence type="ECO:0000256" key="7">
    <source>
        <dbReference type="ARBA" id="ARBA00034808"/>
    </source>
</evidence>
<dbReference type="GO" id="GO:0005737">
    <property type="term" value="C:cytoplasm"/>
    <property type="evidence" value="ECO:0007669"/>
    <property type="project" value="TreeGrafter"/>
</dbReference>
<evidence type="ECO:0000256" key="4">
    <source>
        <dbReference type="ARBA" id="ARBA00023125"/>
    </source>
</evidence>
<dbReference type="GO" id="GO:0005524">
    <property type="term" value="F:ATP binding"/>
    <property type="evidence" value="ECO:0007669"/>
    <property type="project" value="UniProtKB-KW"/>
</dbReference>
<dbReference type="STRING" id="27342.A0A0H2RXZ0"/>
<evidence type="ECO:0000259" key="10">
    <source>
        <dbReference type="PROSITE" id="PS51194"/>
    </source>
</evidence>
<proteinExistence type="inferred from homology"/>
<dbReference type="Proteomes" id="UP000053477">
    <property type="component" value="Unassembled WGS sequence"/>
</dbReference>
<dbReference type="OrthoDB" id="10261556at2759"/>
<gene>
    <name evidence="11" type="ORF">SCHPADRAFT_833751</name>
</gene>
<comment type="catalytic activity">
    <reaction evidence="6">
        <text>Couples ATP hydrolysis with the unwinding of duplex DNA by translocating in the 3'-5' direction.</text>
        <dbReference type="EC" id="5.6.2.4"/>
    </reaction>
</comment>
<evidence type="ECO:0000256" key="8">
    <source>
        <dbReference type="SAM" id="Coils"/>
    </source>
</evidence>
<dbReference type="SMART" id="SM00490">
    <property type="entry name" value="HELICc"/>
    <property type="match status" value="1"/>
</dbReference>
<evidence type="ECO:0000313" key="12">
    <source>
        <dbReference type="Proteomes" id="UP000053477"/>
    </source>
</evidence>
<dbReference type="GO" id="GO:0009378">
    <property type="term" value="F:four-way junction helicase activity"/>
    <property type="evidence" value="ECO:0007669"/>
    <property type="project" value="TreeGrafter"/>
</dbReference>
<dbReference type="InterPro" id="IPR011545">
    <property type="entry name" value="DEAD/DEAH_box_helicase_dom"/>
</dbReference>
<feature type="domain" description="Helicase ATP-binding" evidence="9">
    <location>
        <begin position="61"/>
        <end position="231"/>
    </location>
</feature>
<keyword evidence="3" id="KW-0067">ATP-binding</keyword>